<dbReference type="InterPro" id="IPR050571">
    <property type="entry name" value="Class-IV_PLP-Dep_Aminotrnsfr"/>
</dbReference>
<dbReference type="CDD" id="cd01559">
    <property type="entry name" value="ADCL_like"/>
    <property type="match status" value="1"/>
</dbReference>
<keyword evidence="4" id="KW-0663">Pyridoxal phosphate</keyword>
<dbReference type="EMBL" id="SJTG01000002">
    <property type="protein sequence ID" value="TCI09871.1"/>
    <property type="molecule type" value="Genomic_DNA"/>
</dbReference>
<evidence type="ECO:0000256" key="10">
    <source>
        <dbReference type="NCBIfam" id="TIGR03461"/>
    </source>
</evidence>
<comment type="pathway">
    <text evidence="7">Cofactor biosynthesis; tetrahydrofolate biosynthesis; 4-aminobenzoate from chorismate: step 2/2.</text>
</comment>
<dbReference type="GO" id="GO:0030170">
    <property type="term" value="F:pyridoxal phosphate binding"/>
    <property type="evidence" value="ECO:0007669"/>
    <property type="project" value="InterPro"/>
</dbReference>
<dbReference type="NCBIfam" id="TIGR03461">
    <property type="entry name" value="pabC_Proteo"/>
    <property type="match status" value="1"/>
</dbReference>
<dbReference type="Proteomes" id="UP000291822">
    <property type="component" value="Unassembled WGS sequence"/>
</dbReference>
<reference evidence="11 12" key="1">
    <citation type="submission" date="2019-02" db="EMBL/GenBank/DDBJ databases">
        <title>Dyella amyloliquefaciens sp. nov., isolated from forest soil.</title>
        <authorList>
            <person name="Gao Z.-H."/>
            <person name="Qiu L.-H."/>
        </authorList>
    </citation>
    <scope>NUCLEOTIDE SEQUENCE [LARGE SCALE GENOMIC DNA]</scope>
    <source>
        <strain evidence="11 12">KACC 12747</strain>
    </source>
</reference>
<keyword evidence="6 11" id="KW-0456">Lyase</keyword>
<dbReference type="RefSeq" id="WP_131407345.1">
    <property type="nucleotide sequence ID" value="NZ_SJTG01000002.1"/>
</dbReference>
<sequence length="277" mass="29763">MSAADGRVLVDGTRADAVSVFDRGLAYGDGLFETIRLVDGHAPLWTRHMQRLQEGCQRLRLAMPDPALLLREVAVVADDLAQAVVRITLTRGTGPRGYAPPPTPRPTRIVAAFEAPGMRGDAYVQGIRVRWCDTRLARQPLLAGIKHLNRLEQVLARAEWNDPAVVEGLLCDTAGQVISATMANVFAVIDGELVTPAVDECGVAGVGRAEVLASWPGAKVLPLSRETMAGAAEIFLSSSVRGILPVQAVDHTVYVPGPVTRALQQHWRGLGFPMEQA</sequence>
<dbReference type="SUPFAM" id="SSF56752">
    <property type="entry name" value="D-aminoacid aminotransferase-like PLP-dependent enzymes"/>
    <property type="match status" value="1"/>
</dbReference>
<evidence type="ECO:0000256" key="8">
    <source>
        <dbReference type="ARBA" id="ARBA00035676"/>
    </source>
</evidence>
<evidence type="ECO:0000256" key="3">
    <source>
        <dbReference type="ARBA" id="ARBA00011738"/>
    </source>
</evidence>
<comment type="caution">
    <text evidence="11">The sequence shown here is derived from an EMBL/GenBank/DDBJ whole genome shotgun (WGS) entry which is preliminary data.</text>
</comment>
<dbReference type="PANTHER" id="PTHR42743">
    <property type="entry name" value="AMINO-ACID AMINOTRANSFERASE"/>
    <property type="match status" value="1"/>
</dbReference>
<dbReference type="InterPro" id="IPR001544">
    <property type="entry name" value="Aminotrans_IV"/>
</dbReference>
<dbReference type="GO" id="GO:0008696">
    <property type="term" value="F:4-amino-4-deoxychorismate lyase activity"/>
    <property type="evidence" value="ECO:0007669"/>
    <property type="project" value="UniProtKB-UniRule"/>
</dbReference>
<dbReference type="NCBIfam" id="NF004761">
    <property type="entry name" value="PRK06092.1"/>
    <property type="match status" value="1"/>
</dbReference>
<protein>
    <recommendedName>
        <fullName evidence="8 10">Aminodeoxychorismate lyase</fullName>
        <ecNumber evidence="8 10">4.1.3.38</ecNumber>
    </recommendedName>
</protein>
<proteinExistence type="inferred from homology"/>
<name>A0A4V2NLN8_9GAMM</name>
<dbReference type="GO" id="GO:0046656">
    <property type="term" value="P:folic acid biosynthetic process"/>
    <property type="evidence" value="ECO:0007669"/>
    <property type="project" value="UniProtKB-KW"/>
</dbReference>
<accession>A0A4V2NLN8</accession>
<comment type="catalytic activity">
    <reaction evidence="9">
        <text>4-amino-4-deoxychorismate = 4-aminobenzoate + pyruvate + H(+)</text>
        <dbReference type="Rhea" id="RHEA:16201"/>
        <dbReference type="ChEBI" id="CHEBI:15361"/>
        <dbReference type="ChEBI" id="CHEBI:15378"/>
        <dbReference type="ChEBI" id="CHEBI:17836"/>
        <dbReference type="ChEBI" id="CHEBI:58406"/>
        <dbReference type="EC" id="4.1.3.38"/>
    </reaction>
</comment>
<dbReference type="InterPro" id="IPR043132">
    <property type="entry name" value="BCAT-like_C"/>
</dbReference>
<dbReference type="Pfam" id="PF01063">
    <property type="entry name" value="Aminotran_4"/>
    <property type="match status" value="1"/>
</dbReference>
<dbReference type="Gene3D" id="3.30.470.10">
    <property type="match status" value="1"/>
</dbReference>
<evidence type="ECO:0000313" key="11">
    <source>
        <dbReference type="EMBL" id="TCI09871.1"/>
    </source>
</evidence>
<dbReference type="InterPro" id="IPR043131">
    <property type="entry name" value="BCAT-like_N"/>
</dbReference>
<gene>
    <name evidence="11" type="ORF">EZM97_13045</name>
</gene>
<evidence type="ECO:0000256" key="6">
    <source>
        <dbReference type="ARBA" id="ARBA00023239"/>
    </source>
</evidence>
<evidence type="ECO:0000256" key="5">
    <source>
        <dbReference type="ARBA" id="ARBA00022909"/>
    </source>
</evidence>
<evidence type="ECO:0000256" key="7">
    <source>
        <dbReference type="ARBA" id="ARBA00035633"/>
    </source>
</evidence>
<keyword evidence="12" id="KW-1185">Reference proteome</keyword>
<dbReference type="InterPro" id="IPR036038">
    <property type="entry name" value="Aminotransferase-like"/>
</dbReference>
<dbReference type="GO" id="GO:0005829">
    <property type="term" value="C:cytosol"/>
    <property type="evidence" value="ECO:0007669"/>
    <property type="project" value="TreeGrafter"/>
</dbReference>
<dbReference type="AlphaFoldDB" id="A0A4V2NLN8"/>
<comment type="cofactor">
    <cofactor evidence="1">
        <name>pyridoxal 5'-phosphate</name>
        <dbReference type="ChEBI" id="CHEBI:597326"/>
    </cofactor>
</comment>
<dbReference type="EC" id="4.1.3.38" evidence="8 10"/>
<dbReference type="Gene3D" id="3.20.10.10">
    <property type="entry name" value="D-amino Acid Aminotransferase, subunit A, domain 2"/>
    <property type="match status" value="1"/>
</dbReference>
<organism evidence="11 12">
    <name type="scientific">Dyella soli</name>
    <dbReference type="NCBI Taxonomy" id="522319"/>
    <lineage>
        <taxon>Bacteria</taxon>
        <taxon>Pseudomonadati</taxon>
        <taxon>Pseudomonadota</taxon>
        <taxon>Gammaproteobacteria</taxon>
        <taxon>Lysobacterales</taxon>
        <taxon>Rhodanobacteraceae</taxon>
        <taxon>Dyella</taxon>
    </lineage>
</organism>
<evidence type="ECO:0000313" key="12">
    <source>
        <dbReference type="Proteomes" id="UP000291822"/>
    </source>
</evidence>
<evidence type="ECO:0000256" key="4">
    <source>
        <dbReference type="ARBA" id="ARBA00022898"/>
    </source>
</evidence>
<dbReference type="InterPro" id="IPR017824">
    <property type="entry name" value="Aminodeoxychorismate_lyase_IV"/>
</dbReference>
<comment type="subunit">
    <text evidence="3">Homodimer.</text>
</comment>
<evidence type="ECO:0000256" key="9">
    <source>
        <dbReference type="ARBA" id="ARBA00049529"/>
    </source>
</evidence>
<comment type="similarity">
    <text evidence="2">Belongs to the class-IV pyridoxal-phosphate-dependent aminotransferase family.</text>
</comment>
<evidence type="ECO:0000256" key="1">
    <source>
        <dbReference type="ARBA" id="ARBA00001933"/>
    </source>
</evidence>
<dbReference type="PANTHER" id="PTHR42743:SF2">
    <property type="entry name" value="AMINODEOXYCHORISMATE LYASE"/>
    <property type="match status" value="1"/>
</dbReference>
<evidence type="ECO:0000256" key="2">
    <source>
        <dbReference type="ARBA" id="ARBA00009320"/>
    </source>
</evidence>
<keyword evidence="5" id="KW-0289">Folate biosynthesis</keyword>
<dbReference type="GO" id="GO:0008153">
    <property type="term" value="P:4-aminobenzoate biosynthetic process"/>
    <property type="evidence" value="ECO:0007669"/>
    <property type="project" value="UniProtKB-UniRule"/>
</dbReference>